<reference evidence="2 3" key="1">
    <citation type="submission" date="2012-01" db="EMBL/GenBank/DDBJ databases">
        <title>Complete sequence of chromosome of Clostridium pasteurianum BC1.</title>
        <authorList>
            <consortium name="US DOE Joint Genome Institute"/>
            <person name="Lucas S."/>
            <person name="Han J."/>
            <person name="Lapidus A."/>
            <person name="Cheng J.-F."/>
            <person name="Goodwin L."/>
            <person name="Pitluck S."/>
            <person name="Peters L."/>
            <person name="Mikhailova N."/>
            <person name="Teshima H."/>
            <person name="Detter J.C."/>
            <person name="Han C."/>
            <person name="Tapia R."/>
            <person name="Land M."/>
            <person name="Hauser L."/>
            <person name="Kyrpides N."/>
            <person name="Ivanova N."/>
            <person name="Pagani I."/>
            <person name="Dunn J."/>
            <person name="Taghavi S."/>
            <person name="Francis A."/>
            <person name="van der Lelie D."/>
            <person name="Woyke T."/>
        </authorList>
    </citation>
    <scope>NUCLEOTIDE SEQUENCE [LARGE SCALE GENOMIC DNA]</scope>
    <source>
        <strain evidence="2 3">BC1</strain>
    </source>
</reference>
<evidence type="ECO:0000313" key="2">
    <source>
        <dbReference type="EMBL" id="AGK99025.1"/>
    </source>
</evidence>
<sequence length="94" mass="11235">MVTSVNIFIKSDDNYSFNPENKDTFILKCPEATWIIGSWDAFNKLFAIIDEMLHEEKETHALLQDRLLESETRADKLQEENEYLREQLELRRQK</sequence>
<name>R4KHF0_CLOPA</name>
<proteinExistence type="predicted"/>
<dbReference type="HOGENOM" id="CLU_2381133_0_0_9"/>
<gene>
    <name evidence="2" type="ORF">Clopa_4306</name>
</gene>
<keyword evidence="1" id="KW-0175">Coiled coil</keyword>
<keyword evidence="3" id="KW-1185">Reference proteome</keyword>
<dbReference type="KEGG" id="cpas:Clopa_4306"/>
<dbReference type="EMBL" id="CP003261">
    <property type="protein sequence ID" value="AGK99025.1"/>
    <property type="molecule type" value="Genomic_DNA"/>
</dbReference>
<dbReference type="Proteomes" id="UP000013523">
    <property type="component" value="Chromosome"/>
</dbReference>
<dbReference type="AlphaFoldDB" id="R4KHF0"/>
<accession>R4KHF0</accession>
<feature type="coiled-coil region" evidence="1">
    <location>
        <begin position="60"/>
        <end position="94"/>
    </location>
</feature>
<dbReference type="PATRIC" id="fig|86416.3.peg.4317"/>
<protein>
    <submittedName>
        <fullName evidence="2">Uncharacterized protein</fullName>
    </submittedName>
</protein>
<organism evidence="2 3">
    <name type="scientific">Clostridium pasteurianum BC1</name>
    <dbReference type="NCBI Taxonomy" id="86416"/>
    <lineage>
        <taxon>Bacteria</taxon>
        <taxon>Bacillati</taxon>
        <taxon>Bacillota</taxon>
        <taxon>Clostridia</taxon>
        <taxon>Eubacteriales</taxon>
        <taxon>Clostridiaceae</taxon>
        <taxon>Clostridium</taxon>
    </lineage>
</organism>
<evidence type="ECO:0000313" key="3">
    <source>
        <dbReference type="Proteomes" id="UP000013523"/>
    </source>
</evidence>
<evidence type="ECO:0000256" key="1">
    <source>
        <dbReference type="SAM" id="Coils"/>
    </source>
</evidence>
<dbReference type="STRING" id="86416.Clopa_4306"/>
<dbReference type="RefSeq" id="WP_015617299.1">
    <property type="nucleotide sequence ID" value="NC_021182.1"/>
</dbReference>